<gene>
    <name evidence="5" type="ORF">RAG0_02127</name>
</gene>
<keyword evidence="1 3" id="KW-0732">Signal</keyword>
<dbReference type="PANTHER" id="PTHR40633">
    <property type="entry name" value="MATRIX PROTEIN, PUTATIVE (AFU_ORTHOLOGUE AFUA_8G05410)-RELATED"/>
    <property type="match status" value="1"/>
</dbReference>
<dbReference type="InterPro" id="IPR052982">
    <property type="entry name" value="SRP1/TIP1-like"/>
</dbReference>
<accession>A0A1E1K074</accession>
<dbReference type="Pfam" id="PF10342">
    <property type="entry name" value="Kre9_KNH"/>
    <property type="match status" value="1"/>
</dbReference>
<feature type="compositionally biased region" description="Polar residues" evidence="2">
    <location>
        <begin position="205"/>
        <end position="221"/>
    </location>
</feature>
<evidence type="ECO:0000256" key="3">
    <source>
        <dbReference type="SAM" id="SignalP"/>
    </source>
</evidence>
<organism evidence="5 6">
    <name type="scientific">Rhynchosporium agropyri</name>
    <dbReference type="NCBI Taxonomy" id="914238"/>
    <lineage>
        <taxon>Eukaryota</taxon>
        <taxon>Fungi</taxon>
        <taxon>Dikarya</taxon>
        <taxon>Ascomycota</taxon>
        <taxon>Pezizomycotina</taxon>
        <taxon>Leotiomycetes</taxon>
        <taxon>Helotiales</taxon>
        <taxon>Ploettnerulaceae</taxon>
        <taxon>Rhynchosporium</taxon>
    </lineage>
</organism>
<evidence type="ECO:0000259" key="4">
    <source>
        <dbReference type="Pfam" id="PF10342"/>
    </source>
</evidence>
<dbReference type="InterPro" id="IPR018466">
    <property type="entry name" value="Kre9/Knh1-like_N"/>
</dbReference>
<keyword evidence="6" id="KW-1185">Reference proteome</keyword>
<feature type="chain" id="PRO_5009445433" description="Yeast cell wall synthesis Kre9/Knh1-like N-terminal domain-containing protein" evidence="3">
    <location>
        <begin position="23"/>
        <end position="257"/>
    </location>
</feature>
<dbReference type="AlphaFoldDB" id="A0A1E1K074"/>
<name>A0A1E1K074_9HELO</name>
<evidence type="ECO:0000256" key="2">
    <source>
        <dbReference type="SAM" id="MobiDB-lite"/>
    </source>
</evidence>
<evidence type="ECO:0000256" key="1">
    <source>
        <dbReference type="ARBA" id="ARBA00022729"/>
    </source>
</evidence>
<reference evidence="6" key="1">
    <citation type="submission" date="2016-03" db="EMBL/GenBank/DDBJ databases">
        <authorList>
            <person name="Guldener U."/>
        </authorList>
    </citation>
    <scope>NUCLEOTIDE SEQUENCE [LARGE SCALE GENOMIC DNA]</scope>
    <source>
        <strain evidence="6">04CH-RAC-A.6.1</strain>
    </source>
</reference>
<feature type="domain" description="Yeast cell wall synthesis Kre9/Knh1-like N-terminal" evidence="4">
    <location>
        <begin position="32"/>
        <end position="130"/>
    </location>
</feature>
<feature type="region of interest" description="Disordered" evidence="2">
    <location>
        <begin position="205"/>
        <end position="227"/>
    </location>
</feature>
<evidence type="ECO:0000313" key="6">
    <source>
        <dbReference type="Proteomes" id="UP000178912"/>
    </source>
</evidence>
<feature type="compositionally biased region" description="Polar residues" evidence="2">
    <location>
        <begin position="150"/>
        <end position="159"/>
    </location>
</feature>
<sequence>MQYSFVAAAAAAILALSSSVFAQTAGFDAITSPTQDQQVAAGSALDIVWQPTAEHKGPITIELLQGSTPATLEVGQSIAASIDQTTGKFTWTVPKDLKSFTTYGFKITLDSTKTLAADKQIFQFSFPFHITGLGASTSSGSASATPYPTDGTNTVQLPTATGYPAQPMSSSASSSVGSSSENHTSTHVPVTTYVASAYPTGNVTLSTTHKPTASVSGSTTRSGTAAPSATTLTANSASTIARGGLAVAAGLVLAFAL</sequence>
<dbReference type="EMBL" id="FJUX01000008">
    <property type="protein sequence ID" value="CZS91535.1"/>
    <property type="molecule type" value="Genomic_DNA"/>
</dbReference>
<dbReference type="PANTHER" id="PTHR40633:SF1">
    <property type="entry name" value="GPI ANCHORED SERINE-THREONINE RICH PROTEIN (AFU_ORTHOLOGUE AFUA_1G03630)"/>
    <property type="match status" value="1"/>
</dbReference>
<dbReference type="OrthoDB" id="2260257at2759"/>
<dbReference type="Proteomes" id="UP000178912">
    <property type="component" value="Unassembled WGS sequence"/>
</dbReference>
<feature type="region of interest" description="Disordered" evidence="2">
    <location>
        <begin position="137"/>
        <end position="185"/>
    </location>
</feature>
<protein>
    <recommendedName>
        <fullName evidence="4">Yeast cell wall synthesis Kre9/Knh1-like N-terminal domain-containing protein</fullName>
    </recommendedName>
</protein>
<feature type="compositionally biased region" description="Low complexity" evidence="2">
    <location>
        <begin position="169"/>
        <end position="180"/>
    </location>
</feature>
<proteinExistence type="predicted"/>
<feature type="signal peptide" evidence="3">
    <location>
        <begin position="1"/>
        <end position="22"/>
    </location>
</feature>
<evidence type="ECO:0000313" key="5">
    <source>
        <dbReference type="EMBL" id="CZS91535.1"/>
    </source>
</evidence>